<evidence type="ECO:0000256" key="4">
    <source>
        <dbReference type="PROSITE-ProRule" id="PRU00023"/>
    </source>
</evidence>
<dbReference type="FunFam" id="1.10.750.20:FF:000001">
    <property type="entry name" value="Ankyrin repeat and SOCS box containing 1"/>
    <property type="match status" value="1"/>
</dbReference>
<dbReference type="InterPro" id="IPR002110">
    <property type="entry name" value="Ankyrin_rpt"/>
</dbReference>
<dbReference type="PANTHER" id="PTHR24123:SF33">
    <property type="entry name" value="PROTEIN HOS4"/>
    <property type="match status" value="1"/>
</dbReference>
<dbReference type="Pfam" id="PF12796">
    <property type="entry name" value="Ank_2"/>
    <property type="match status" value="3"/>
</dbReference>
<dbReference type="SUPFAM" id="SSF158235">
    <property type="entry name" value="SOCS box-like"/>
    <property type="match status" value="1"/>
</dbReference>
<dbReference type="EMBL" id="JANPWB010000013">
    <property type="protein sequence ID" value="KAJ1110223.1"/>
    <property type="molecule type" value="Genomic_DNA"/>
</dbReference>
<protein>
    <recommendedName>
        <fullName evidence="5">SOCS box domain-containing protein</fullName>
    </recommendedName>
</protein>
<dbReference type="SMART" id="SM00248">
    <property type="entry name" value="ANK"/>
    <property type="match status" value="11"/>
</dbReference>
<comment type="caution">
    <text evidence="6">The sequence shown here is derived from an EMBL/GenBank/DDBJ whole genome shotgun (WGS) entry which is preliminary data.</text>
</comment>
<feature type="repeat" description="ANK" evidence="4">
    <location>
        <begin position="271"/>
        <end position="303"/>
    </location>
</feature>
<evidence type="ECO:0000313" key="7">
    <source>
        <dbReference type="Proteomes" id="UP001066276"/>
    </source>
</evidence>
<evidence type="ECO:0000256" key="1">
    <source>
        <dbReference type="ARBA" id="ARBA00004906"/>
    </source>
</evidence>
<feature type="repeat" description="ANK" evidence="4">
    <location>
        <begin position="411"/>
        <end position="436"/>
    </location>
</feature>
<feature type="domain" description="SOCS box" evidence="5">
    <location>
        <begin position="586"/>
        <end position="632"/>
    </location>
</feature>
<evidence type="ECO:0000313" key="6">
    <source>
        <dbReference type="EMBL" id="KAJ1110223.1"/>
    </source>
</evidence>
<dbReference type="Gene3D" id="1.10.750.20">
    <property type="entry name" value="SOCS box"/>
    <property type="match status" value="1"/>
</dbReference>
<dbReference type="PROSITE" id="PS50088">
    <property type="entry name" value="ANK_REPEAT"/>
    <property type="match status" value="6"/>
</dbReference>
<dbReference type="Gene3D" id="1.25.40.20">
    <property type="entry name" value="Ankyrin repeat-containing domain"/>
    <property type="match status" value="3"/>
</dbReference>
<dbReference type="SMART" id="SM00969">
    <property type="entry name" value="SOCS_box"/>
    <property type="match status" value="1"/>
</dbReference>
<dbReference type="AlphaFoldDB" id="A0AAV7N7B8"/>
<keyword evidence="3 4" id="KW-0040">ANK repeat</keyword>
<dbReference type="InterPro" id="IPR036036">
    <property type="entry name" value="SOCS_box-like_dom_sf"/>
</dbReference>
<sequence length="643" mass="71333">MAKKVKMESSTQSDDLDDDIATQFVIQQSLLDIHKRDSITNTLEANNCVSLATDYSDHGTIVAAIHAVKYQKMETSLPQGTTLGLVQVLQGTYHSFPDDTLSLLFKFYTSQMDVRGDGKTLQKLSSTSHAFKEADGRGWIPLHEAAIQPNKDILSITLKASCSSLWEKTTLKGETPLFLAIDHCQLENVNFLLNNGCNPNAKNEDGDSPLIAAIRHGSYDIASSLISCSADVNLRCVNERTALHEAARLGHKDIVHLLILSGADPDPRSSYGLTPLALASQNGFRDIIELLIRKGANVLSQASDCASIIFEAAAGGNPDAISLLLEYGADANVPKQSGHLPIHRAAYRGHFLALKTLIPVTAFDAIKRSGISPVHSAAAGGHPQCLELLLKSDFDVNFMLDPRVCRGYDDQRRSPLYFAVANGDTYSAKLLLEAGALPNQDPVNCLQVALRLGNYELINMLLLHGANVNYFCRVNTLHFPSALQYTLKDEVMLRMLLNYGYDVKLCFDCPYGNKEHTPLGYEGWSSPVIKDTMFCEVITLTWLRHLSGNVVRTLLDYVDHVELCSKLKGVLVEQMLWPEINAILLNPRSLKHLCRLKIRKCMGRLRLRCPVFMTFLPLPERLKQYVLYKEYDLYGQGILEGSR</sequence>
<feature type="repeat" description="ANK" evidence="4">
    <location>
        <begin position="238"/>
        <end position="270"/>
    </location>
</feature>
<evidence type="ECO:0000256" key="3">
    <source>
        <dbReference type="ARBA" id="ARBA00023043"/>
    </source>
</evidence>
<dbReference type="CDD" id="cd03730">
    <property type="entry name" value="SOCS_ASB14"/>
    <property type="match status" value="1"/>
</dbReference>
<name>A0AAV7N7B8_PLEWA</name>
<dbReference type="GO" id="GO:0035556">
    <property type="term" value="P:intracellular signal transduction"/>
    <property type="evidence" value="ECO:0007669"/>
    <property type="project" value="InterPro"/>
</dbReference>
<proteinExistence type="predicted"/>
<dbReference type="InterPro" id="IPR051165">
    <property type="entry name" value="Multifunctional_ANK_Repeat"/>
</dbReference>
<dbReference type="PROSITE" id="PS50225">
    <property type="entry name" value="SOCS"/>
    <property type="match status" value="1"/>
</dbReference>
<evidence type="ECO:0000259" key="5">
    <source>
        <dbReference type="PROSITE" id="PS50225"/>
    </source>
</evidence>
<dbReference type="PRINTS" id="PR01415">
    <property type="entry name" value="ANKYRIN"/>
</dbReference>
<feature type="repeat" description="ANK" evidence="4">
    <location>
        <begin position="369"/>
        <end position="401"/>
    </location>
</feature>
<dbReference type="Pfam" id="PF07525">
    <property type="entry name" value="SOCS_box"/>
    <property type="match status" value="1"/>
</dbReference>
<reference evidence="6" key="1">
    <citation type="journal article" date="2022" name="bioRxiv">
        <title>Sequencing and chromosome-scale assembly of the giantPleurodeles waltlgenome.</title>
        <authorList>
            <person name="Brown T."/>
            <person name="Elewa A."/>
            <person name="Iarovenko S."/>
            <person name="Subramanian E."/>
            <person name="Araus A.J."/>
            <person name="Petzold A."/>
            <person name="Susuki M."/>
            <person name="Suzuki K.-i.T."/>
            <person name="Hayashi T."/>
            <person name="Toyoda A."/>
            <person name="Oliveira C."/>
            <person name="Osipova E."/>
            <person name="Leigh N.D."/>
            <person name="Simon A."/>
            <person name="Yun M.H."/>
        </authorList>
    </citation>
    <scope>NUCLEOTIDE SEQUENCE</scope>
    <source>
        <strain evidence="6">20211129_DDA</strain>
        <tissue evidence="6">Liver</tissue>
    </source>
</reference>
<accession>A0AAV7N7B8</accession>
<gene>
    <name evidence="6" type="ORF">NDU88_007578</name>
</gene>
<feature type="repeat" description="ANK" evidence="4">
    <location>
        <begin position="172"/>
        <end position="204"/>
    </location>
</feature>
<dbReference type="InterPro" id="IPR036770">
    <property type="entry name" value="Ankyrin_rpt-contain_sf"/>
</dbReference>
<dbReference type="SUPFAM" id="SSF48403">
    <property type="entry name" value="Ankyrin repeat"/>
    <property type="match status" value="2"/>
</dbReference>
<dbReference type="Proteomes" id="UP001066276">
    <property type="component" value="Chromosome 9"/>
</dbReference>
<dbReference type="InterPro" id="IPR001496">
    <property type="entry name" value="SOCS_box"/>
</dbReference>
<dbReference type="PANTHER" id="PTHR24123">
    <property type="entry name" value="ANKYRIN REPEAT-CONTAINING"/>
    <property type="match status" value="1"/>
</dbReference>
<organism evidence="6 7">
    <name type="scientific">Pleurodeles waltl</name>
    <name type="common">Iberian ribbed newt</name>
    <dbReference type="NCBI Taxonomy" id="8319"/>
    <lineage>
        <taxon>Eukaryota</taxon>
        <taxon>Metazoa</taxon>
        <taxon>Chordata</taxon>
        <taxon>Craniata</taxon>
        <taxon>Vertebrata</taxon>
        <taxon>Euteleostomi</taxon>
        <taxon>Amphibia</taxon>
        <taxon>Batrachia</taxon>
        <taxon>Caudata</taxon>
        <taxon>Salamandroidea</taxon>
        <taxon>Salamandridae</taxon>
        <taxon>Pleurodelinae</taxon>
        <taxon>Pleurodeles</taxon>
    </lineage>
</organism>
<keyword evidence="7" id="KW-1185">Reference proteome</keyword>
<dbReference type="PROSITE" id="PS50297">
    <property type="entry name" value="ANK_REP_REGION"/>
    <property type="match status" value="6"/>
</dbReference>
<keyword evidence="2" id="KW-0677">Repeat</keyword>
<comment type="pathway">
    <text evidence="1">Protein modification; protein ubiquitination.</text>
</comment>
<evidence type="ECO:0000256" key="2">
    <source>
        <dbReference type="ARBA" id="ARBA00022737"/>
    </source>
</evidence>
<feature type="repeat" description="ANK" evidence="4">
    <location>
        <begin position="205"/>
        <end position="237"/>
    </location>
</feature>